<comment type="caution">
    <text evidence="4">The sequence shown here is derived from an EMBL/GenBank/DDBJ whole genome shotgun (WGS) entry which is preliminary data.</text>
</comment>
<feature type="region of interest" description="Disordered" evidence="2">
    <location>
        <begin position="174"/>
        <end position="203"/>
    </location>
</feature>
<accession>A0ABR4CMJ6</accession>
<evidence type="ECO:0000256" key="2">
    <source>
        <dbReference type="SAM" id="MobiDB-lite"/>
    </source>
</evidence>
<evidence type="ECO:0000313" key="4">
    <source>
        <dbReference type="EMBL" id="KAL2070994.1"/>
    </source>
</evidence>
<name>A0ABR4CMJ6_9HELO</name>
<proteinExistence type="predicted"/>
<evidence type="ECO:0000256" key="1">
    <source>
        <dbReference type="ARBA" id="ARBA00022729"/>
    </source>
</evidence>
<evidence type="ECO:0000313" key="5">
    <source>
        <dbReference type="Proteomes" id="UP001595075"/>
    </source>
</evidence>
<gene>
    <name evidence="4" type="ORF">VTL71DRAFT_14020</name>
</gene>
<feature type="domain" description="Yeast cell wall synthesis Kre9/Knh1-like N-terminal" evidence="3">
    <location>
        <begin position="10"/>
        <end position="88"/>
    </location>
</feature>
<sequence length="238" mass="23910">MAVAQGNVTKPVAGDQWVVGEPTTIAWDPAGFSDKVDIALVPAGATDTSVVIAQIAKATANTGSQSWTPPSSMSAGDVSIVIVNSQQSSAQGLTAASSGRKHSTISETFVIIHSPKAPTTTTATVTVHPGVSTTATMTSRVTVIMNTTTIRPPLTTATGNRTSIAPAAAAPFTNATRSATRRAASGTAPSATRSGSATGTGVGATRPTFTGAAVLLKMSSVHTMIPGGMAIIMAILFF</sequence>
<dbReference type="Proteomes" id="UP001595075">
    <property type="component" value="Unassembled WGS sequence"/>
</dbReference>
<keyword evidence="1" id="KW-0732">Signal</keyword>
<dbReference type="Pfam" id="PF10342">
    <property type="entry name" value="Kre9_KNH"/>
    <property type="match status" value="1"/>
</dbReference>
<organism evidence="4 5">
    <name type="scientific">Oculimacula yallundae</name>
    <dbReference type="NCBI Taxonomy" id="86028"/>
    <lineage>
        <taxon>Eukaryota</taxon>
        <taxon>Fungi</taxon>
        <taxon>Dikarya</taxon>
        <taxon>Ascomycota</taxon>
        <taxon>Pezizomycotina</taxon>
        <taxon>Leotiomycetes</taxon>
        <taxon>Helotiales</taxon>
        <taxon>Ploettnerulaceae</taxon>
        <taxon>Oculimacula</taxon>
    </lineage>
</organism>
<keyword evidence="5" id="KW-1185">Reference proteome</keyword>
<dbReference type="InterPro" id="IPR018466">
    <property type="entry name" value="Kre9/Knh1-like_N"/>
</dbReference>
<reference evidence="4 5" key="1">
    <citation type="journal article" date="2024" name="Commun. Biol.">
        <title>Comparative genomic analysis of thermophilic fungi reveals convergent evolutionary adaptations and gene losses.</title>
        <authorList>
            <person name="Steindorff A.S."/>
            <person name="Aguilar-Pontes M.V."/>
            <person name="Robinson A.J."/>
            <person name="Andreopoulos B."/>
            <person name="LaButti K."/>
            <person name="Kuo A."/>
            <person name="Mondo S."/>
            <person name="Riley R."/>
            <person name="Otillar R."/>
            <person name="Haridas S."/>
            <person name="Lipzen A."/>
            <person name="Grimwood J."/>
            <person name="Schmutz J."/>
            <person name="Clum A."/>
            <person name="Reid I.D."/>
            <person name="Moisan M.C."/>
            <person name="Butler G."/>
            <person name="Nguyen T.T.M."/>
            <person name="Dewar K."/>
            <person name="Conant G."/>
            <person name="Drula E."/>
            <person name="Henrissat B."/>
            <person name="Hansel C."/>
            <person name="Singer S."/>
            <person name="Hutchinson M.I."/>
            <person name="de Vries R.P."/>
            <person name="Natvig D.O."/>
            <person name="Powell A.J."/>
            <person name="Tsang A."/>
            <person name="Grigoriev I.V."/>
        </authorList>
    </citation>
    <scope>NUCLEOTIDE SEQUENCE [LARGE SCALE GENOMIC DNA]</scope>
    <source>
        <strain evidence="4 5">CBS 494.80</strain>
    </source>
</reference>
<protein>
    <recommendedName>
        <fullName evidence="3">Yeast cell wall synthesis Kre9/Knh1-like N-terminal domain-containing protein</fullName>
    </recommendedName>
</protein>
<dbReference type="EMBL" id="JAZHXI010000006">
    <property type="protein sequence ID" value="KAL2070994.1"/>
    <property type="molecule type" value="Genomic_DNA"/>
</dbReference>
<evidence type="ECO:0000259" key="3">
    <source>
        <dbReference type="Pfam" id="PF10342"/>
    </source>
</evidence>